<keyword evidence="2" id="KW-0808">Transferase</keyword>
<keyword evidence="1" id="KW-1133">Transmembrane helix</keyword>
<feature type="transmembrane region" description="Helical" evidence="1">
    <location>
        <begin position="292"/>
        <end position="312"/>
    </location>
</feature>
<dbReference type="EMBL" id="JAAGWB010000067">
    <property type="protein sequence ID" value="NEN53342.1"/>
    <property type="molecule type" value="Genomic_DNA"/>
</dbReference>
<feature type="transmembrane region" description="Helical" evidence="1">
    <location>
        <begin position="32"/>
        <end position="52"/>
    </location>
</feature>
<feature type="transmembrane region" description="Helical" evidence="1">
    <location>
        <begin position="182"/>
        <end position="204"/>
    </location>
</feature>
<evidence type="ECO:0000313" key="4">
    <source>
        <dbReference type="Proteomes" id="UP000468828"/>
    </source>
</evidence>
<keyword evidence="1" id="KW-0472">Membrane</keyword>
<evidence type="ECO:0000313" key="2">
    <source>
        <dbReference type="EMBL" id="NEK96442.1"/>
    </source>
</evidence>
<evidence type="ECO:0000313" key="5">
    <source>
        <dbReference type="Proteomes" id="UP000471152"/>
    </source>
</evidence>
<feature type="transmembrane region" description="Helical" evidence="1">
    <location>
        <begin position="499"/>
        <end position="516"/>
    </location>
</feature>
<accession>A0A6P0EXM1</accession>
<feature type="transmembrane region" description="Helical" evidence="1">
    <location>
        <begin position="523"/>
        <end position="541"/>
    </location>
</feature>
<feature type="transmembrane region" description="Helical" evidence="1">
    <location>
        <begin position="402"/>
        <end position="430"/>
    </location>
</feature>
<dbReference type="AlphaFoldDB" id="A0A6P0EXM1"/>
<feature type="transmembrane region" description="Helical" evidence="1">
    <location>
        <begin position="439"/>
        <end position="460"/>
    </location>
</feature>
<feature type="transmembrane region" description="Helical" evidence="1">
    <location>
        <begin position="153"/>
        <end position="170"/>
    </location>
</feature>
<evidence type="ECO:0000256" key="1">
    <source>
        <dbReference type="SAM" id="Phobius"/>
    </source>
</evidence>
<keyword evidence="4" id="KW-1185">Reference proteome</keyword>
<name>A0A6P0EXM1_9ACTN</name>
<feature type="transmembrane region" description="Helical" evidence="1">
    <location>
        <begin position="547"/>
        <end position="565"/>
    </location>
</feature>
<dbReference type="EMBL" id="JAAGWH010000064">
    <property type="protein sequence ID" value="NEK96442.1"/>
    <property type="molecule type" value="Genomic_DNA"/>
</dbReference>
<keyword evidence="1" id="KW-0812">Transmembrane</keyword>
<evidence type="ECO:0000313" key="3">
    <source>
        <dbReference type="EMBL" id="NEN53342.1"/>
    </source>
</evidence>
<sequence length="721" mass="75191">MTVAVPPDARSAQPATAADRTPAVVRARTERLVVQAAAVLAVAAPLVAALDVPLPGRTLLALLFVLAVPGVPAVSLLRVPNVLLAASLAGAVSIAVALLTTDAALVAGWWHPVGVAALTGAAGLALTVPALRRLPRTALPPRAGRGTATLRRRALPLTALAAALALWALATTTVDLDAAGGLGVVGVVGWPYLLSLALVAGVAARELLRPVLDGPLLALSAAVLTVVVFAFGNVADGAAGFSTGWLHVGFIDFITGNSASFTGLDARAYWPGFFAAGAQLVALAGMPDARSLLMLAPVFYDLAAIAPLLVVARCVTRSRRLAWLSVFVYLAFNWYQQDYFSPQATAFLLYLVTIAVLLWSATAAPHRPVTGSRRQRVLGAWRRSPELPAGVSARRVLAWEGALLLLAAAIVVSHQLTPITLALACLAFVLTGRTCARRLWLAVGLLFAVHFSYGATDYWIGHLGNVLGDLGRPGANFDTAVSARVAGDPLYLRMQNVRMGWSLVYLLAGVVGWWSIRRRREAPVVAALVAVAGSLVLFGSYGGEVVLRVFVFAAPLLAPLTALALRRLTRLRTRAGTAVLAAVLLLLGVGITATRGVNVAFERVTSSDVAAADALAGRLTDGDAIGMLTPTGAVFGIGVGRWSAVDLADPECGSSALRCAEQEQPRFVLLGRSQEAQVRLQGGEPTGWTQLADDLVRSGTYQVLYTGPDATALELTGTAGR</sequence>
<feature type="transmembrane region" description="Helical" evidence="1">
    <location>
        <begin position="84"/>
        <end position="107"/>
    </location>
</feature>
<keyword evidence="2" id="KW-0418">Kinase</keyword>
<reference evidence="2 4" key="1">
    <citation type="submission" date="2020-01" db="EMBL/GenBank/DDBJ databases">
        <title>the WGS Modestobacter muralis CPCC 204518.</title>
        <authorList>
            <person name="Jiang Z."/>
        </authorList>
    </citation>
    <scope>NUCLEOTIDE SEQUENCE [LARGE SCALE GENOMIC DNA]</scope>
    <source>
        <strain evidence="2 4">DSM 100205</strain>
    </source>
</reference>
<keyword evidence="2" id="KW-0723">Serine/threonine-protein kinase</keyword>
<dbReference type="Proteomes" id="UP000468828">
    <property type="component" value="Unassembled WGS sequence"/>
</dbReference>
<feature type="transmembrane region" description="Helical" evidence="1">
    <location>
        <begin position="58"/>
        <end position="77"/>
    </location>
</feature>
<gene>
    <name evidence="3" type="ORF">G3R41_20770</name>
    <name evidence="2" type="ORF">GCU67_20055</name>
</gene>
<dbReference type="GO" id="GO:0004674">
    <property type="term" value="F:protein serine/threonine kinase activity"/>
    <property type="evidence" value="ECO:0007669"/>
    <property type="project" value="UniProtKB-KW"/>
</dbReference>
<feature type="transmembrane region" description="Helical" evidence="1">
    <location>
        <begin position="113"/>
        <end position="132"/>
    </location>
</feature>
<protein>
    <submittedName>
        <fullName evidence="2">Serine/threonine protein kinase</fullName>
    </submittedName>
</protein>
<feature type="transmembrane region" description="Helical" evidence="1">
    <location>
        <begin position="216"/>
        <end position="235"/>
    </location>
</feature>
<feature type="transmembrane region" description="Helical" evidence="1">
    <location>
        <begin position="577"/>
        <end position="597"/>
    </location>
</feature>
<proteinExistence type="predicted"/>
<feature type="transmembrane region" description="Helical" evidence="1">
    <location>
        <begin position="347"/>
        <end position="364"/>
    </location>
</feature>
<comment type="caution">
    <text evidence="2">The sequence shown here is derived from an EMBL/GenBank/DDBJ whole genome shotgun (WGS) entry which is preliminary data.</text>
</comment>
<reference evidence="3 5" key="2">
    <citation type="submission" date="2020-02" db="EMBL/GenBank/DDBJ databases">
        <title>The WGS of Modestobacter muralis DSM 100205.</title>
        <authorList>
            <person name="Jiang Z."/>
        </authorList>
    </citation>
    <scope>NUCLEOTIDE SEQUENCE [LARGE SCALE GENOMIC DNA]</scope>
    <source>
        <strain evidence="3 5">DSM 100205</strain>
    </source>
</reference>
<organism evidence="2 4">
    <name type="scientific">Modestobacter muralis</name>
    <dbReference type="NCBI Taxonomy" id="1608614"/>
    <lineage>
        <taxon>Bacteria</taxon>
        <taxon>Bacillati</taxon>
        <taxon>Actinomycetota</taxon>
        <taxon>Actinomycetes</taxon>
        <taxon>Geodermatophilales</taxon>
        <taxon>Geodermatophilaceae</taxon>
        <taxon>Modestobacter</taxon>
    </lineage>
</organism>
<dbReference type="RefSeq" id="WP_163613136.1">
    <property type="nucleotide sequence ID" value="NZ_JAAGWB010000067.1"/>
</dbReference>
<dbReference type="Proteomes" id="UP000471152">
    <property type="component" value="Unassembled WGS sequence"/>
</dbReference>